<proteinExistence type="predicted"/>
<dbReference type="AlphaFoldDB" id="A0A0S2K2J0"/>
<evidence type="ECO:0000313" key="2">
    <source>
        <dbReference type="EMBL" id="ALO42293.1"/>
    </source>
</evidence>
<keyword evidence="1" id="KW-0472">Membrane</keyword>
<feature type="transmembrane region" description="Helical" evidence="1">
    <location>
        <begin position="41"/>
        <end position="62"/>
    </location>
</feature>
<dbReference type="Proteomes" id="UP000291338">
    <property type="component" value="Unassembled WGS sequence"/>
</dbReference>
<dbReference type="OrthoDB" id="6314396at2"/>
<gene>
    <name evidence="3" type="ORF">C1E23_00105</name>
    <name evidence="4" type="ORF">C1E24_02830</name>
    <name evidence="2" type="ORF">PP2015_1792</name>
</gene>
<keyword evidence="1" id="KW-1133">Transmembrane helix</keyword>
<sequence length="124" mass="13166">MKQQLAKSVAMSLLAPVIVGTTLGVYYALSVESGGAKMFFSLLMSAIANAHIVGLSMALLVVPGYMLMYKYNKVQYSGVLTLGMLGGALFSFLFSASAGMVFLVNTVMAALASGLFLYGLRRFN</sequence>
<evidence type="ECO:0000313" key="7">
    <source>
        <dbReference type="Proteomes" id="UP000309186"/>
    </source>
</evidence>
<dbReference type="Proteomes" id="UP000309186">
    <property type="component" value="Unassembled WGS sequence"/>
</dbReference>
<dbReference type="RefSeq" id="WP_058029961.1">
    <property type="nucleotide sequence ID" value="NZ_CP013187.1"/>
</dbReference>
<dbReference type="EMBL" id="PPSX01000001">
    <property type="protein sequence ID" value="RZQ55140.1"/>
    <property type="molecule type" value="Genomic_DNA"/>
</dbReference>
<reference evidence="6 7" key="3">
    <citation type="submission" date="2018-01" db="EMBL/GenBank/DDBJ databases">
        <title>Co-occurrence of chitin degradation, pigmentation and bioactivity in marine Pseudoalteromonas.</title>
        <authorList>
            <person name="Paulsen S."/>
            <person name="Gram L."/>
            <person name="Machado H."/>
        </authorList>
    </citation>
    <scope>NUCLEOTIDE SEQUENCE [LARGE SCALE GENOMIC DNA]</scope>
    <source>
        <strain evidence="4 7">S3663</strain>
        <strain evidence="3 6">S3898</strain>
    </source>
</reference>
<evidence type="ECO:0000313" key="3">
    <source>
        <dbReference type="EMBL" id="RZQ55140.1"/>
    </source>
</evidence>
<feature type="transmembrane region" description="Helical" evidence="1">
    <location>
        <begin position="9"/>
        <end position="29"/>
    </location>
</feature>
<dbReference type="EMBL" id="CP013187">
    <property type="protein sequence ID" value="ALO42293.1"/>
    <property type="molecule type" value="Genomic_DNA"/>
</dbReference>
<evidence type="ECO:0000313" key="6">
    <source>
        <dbReference type="Proteomes" id="UP000291338"/>
    </source>
</evidence>
<name>A0A0S2K2J0_9GAMM</name>
<evidence type="ECO:0000313" key="5">
    <source>
        <dbReference type="Proteomes" id="UP000061457"/>
    </source>
</evidence>
<dbReference type="EMBL" id="PPSW01000006">
    <property type="protein sequence ID" value="TLX48401.1"/>
    <property type="molecule type" value="Genomic_DNA"/>
</dbReference>
<keyword evidence="1" id="KW-0812">Transmembrane</keyword>
<accession>A0A0S2K2J0</accession>
<feature type="transmembrane region" description="Helical" evidence="1">
    <location>
        <begin position="74"/>
        <end position="94"/>
    </location>
</feature>
<reference evidence="2" key="1">
    <citation type="submission" date="2015-11" db="EMBL/GenBank/DDBJ databases">
        <authorList>
            <person name="Zhang Y."/>
            <person name="Guo Z."/>
        </authorList>
    </citation>
    <scope>NUCLEOTIDE SEQUENCE [LARGE SCALE GENOMIC DNA]</scope>
    <source>
        <strain evidence="2">KCTC 12086</strain>
    </source>
</reference>
<evidence type="ECO:0000313" key="4">
    <source>
        <dbReference type="EMBL" id="TLX48401.1"/>
    </source>
</evidence>
<keyword evidence="5" id="KW-1185">Reference proteome</keyword>
<feature type="transmembrane region" description="Helical" evidence="1">
    <location>
        <begin position="100"/>
        <end position="120"/>
    </location>
</feature>
<dbReference type="STRING" id="161398.PP2015_1792"/>
<reference evidence="5" key="2">
    <citation type="submission" date="2015-11" db="EMBL/GenBank/DDBJ databases">
        <authorList>
            <person name="Kim K.M."/>
        </authorList>
    </citation>
    <scope>NUCLEOTIDE SEQUENCE [LARGE SCALE GENOMIC DNA]</scope>
    <source>
        <strain evidence="5">KCTC 12086</strain>
    </source>
</reference>
<dbReference type="PATRIC" id="fig|161398.10.peg.1817"/>
<protein>
    <submittedName>
        <fullName evidence="2">Uncharacterized protein</fullName>
    </submittedName>
</protein>
<dbReference type="KEGG" id="pphe:PP2015_1792"/>
<organism evidence="2 5">
    <name type="scientific">Pseudoalteromonas phenolica</name>
    <dbReference type="NCBI Taxonomy" id="161398"/>
    <lineage>
        <taxon>Bacteria</taxon>
        <taxon>Pseudomonadati</taxon>
        <taxon>Pseudomonadota</taxon>
        <taxon>Gammaproteobacteria</taxon>
        <taxon>Alteromonadales</taxon>
        <taxon>Pseudoalteromonadaceae</taxon>
        <taxon>Pseudoalteromonas</taxon>
    </lineage>
</organism>
<dbReference type="Proteomes" id="UP000061457">
    <property type="component" value="Chromosome I"/>
</dbReference>
<evidence type="ECO:0000256" key="1">
    <source>
        <dbReference type="SAM" id="Phobius"/>
    </source>
</evidence>